<feature type="compositionally biased region" description="Pro residues" evidence="1">
    <location>
        <begin position="153"/>
        <end position="162"/>
    </location>
</feature>
<dbReference type="InterPro" id="IPR000572">
    <property type="entry name" value="OxRdtase_Mopterin-bd_dom"/>
</dbReference>
<dbReference type="InterPro" id="IPR036374">
    <property type="entry name" value="OxRdtase_Mopterin-bd_sf"/>
</dbReference>
<dbReference type="GO" id="GO:0020037">
    <property type="term" value="F:heme binding"/>
    <property type="evidence" value="ECO:0007669"/>
    <property type="project" value="TreeGrafter"/>
</dbReference>
<dbReference type="RefSeq" id="WP_108025351.1">
    <property type="nucleotide sequence ID" value="NZ_QBKR01000022.1"/>
</dbReference>
<dbReference type="Proteomes" id="UP000244240">
    <property type="component" value="Unassembled WGS sequence"/>
</dbReference>
<dbReference type="GO" id="GO:0008482">
    <property type="term" value="F:sulfite oxidase activity"/>
    <property type="evidence" value="ECO:0007669"/>
    <property type="project" value="TreeGrafter"/>
</dbReference>
<comment type="caution">
    <text evidence="3">The sequence shown here is derived from an EMBL/GenBank/DDBJ whole genome shotgun (WGS) entry which is preliminary data.</text>
</comment>
<dbReference type="EMBL" id="QBKR01000022">
    <property type="protein sequence ID" value="PTX55085.1"/>
    <property type="molecule type" value="Genomic_DNA"/>
</dbReference>
<evidence type="ECO:0000259" key="2">
    <source>
        <dbReference type="Pfam" id="PF00174"/>
    </source>
</evidence>
<dbReference type="OrthoDB" id="9778777at2"/>
<evidence type="ECO:0000313" key="4">
    <source>
        <dbReference type="Proteomes" id="UP000244240"/>
    </source>
</evidence>
<evidence type="ECO:0000313" key="3">
    <source>
        <dbReference type="EMBL" id="PTX55085.1"/>
    </source>
</evidence>
<sequence length="183" mass="21210">MSRRKRQVRPYLTTRSLQPENQETPIRFLKEERSEFLFFRRNHFPYPDPDIQFPSLTVEGGVHCPRVFHPGELLSMPARSLKVVLECSGNQRTRFYPPVFGEQWEEGAISQGIWSGVPLSVLLERTGWAKEAKEVVFEGMDRGKRTGMDRIPKGPPIPPNGPPTRQKPSKFTKLTCIWRINRH</sequence>
<dbReference type="PANTHER" id="PTHR19372">
    <property type="entry name" value="SULFITE REDUCTASE"/>
    <property type="match status" value="1"/>
</dbReference>
<evidence type="ECO:0000256" key="1">
    <source>
        <dbReference type="SAM" id="MobiDB-lite"/>
    </source>
</evidence>
<dbReference type="AlphaFoldDB" id="A0A2T6BG93"/>
<feature type="domain" description="Oxidoreductase molybdopterin-binding" evidence="2">
    <location>
        <begin position="43"/>
        <end position="142"/>
    </location>
</feature>
<accession>A0A2T6BG93</accession>
<keyword evidence="4" id="KW-1185">Reference proteome</keyword>
<dbReference type="Gene3D" id="3.90.420.10">
    <property type="entry name" value="Oxidoreductase, molybdopterin-binding domain"/>
    <property type="match status" value="1"/>
</dbReference>
<name>A0A2T6BG93_9BACL</name>
<protein>
    <submittedName>
        <fullName evidence="3">Molybdopterin-dependent oxidoreductase-like protein</fullName>
    </submittedName>
</protein>
<feature type="region of interest" description="Disordered" evidence="1">
    <location>
        <begin position="144"/>
        <end position="169"/>
    </location>
</feature>
<organism evidence="3 4">
    <name type="scientific">Melghirimyces profundicolus</name>
    <dbReference type="NCBI Taxonomy" id="1242148"/>
    <lineage>
        <taxon>Bacteria</taxon>
        <taxon>Bacillati</taxon>
        <taxon>Bacillota</taxon>
        <taxon>Bacilli</taxon>
        <taxon>Bacillales</taxon>
        <taxon>Thermoactinomycetaceae</taxon>
        <taxon>Melghirimyces</taxon>
    </lineage>
</organism>
<gene>
    <name evidence="3" type="ORF">C8P63_12245</name>
</gene>
<dbReference type="GO" id="GO:0006790">
    <property type="term" value="P:sulfur compound metabolic process"/>
    <property type="evidence" value="ECO:0007669"/>
    <property type="project" value="TreeGrafter"/>
</dbReference>
<dbReference type="Pfam" id="PF00174">
    <property type="entry name" value="Oxidored_molyb"/>
    <property type="match status" value="1"/>
</dbReference>
<dbReference type="GO" id="GO:0043546">
    <property type="term" value="F:molybdopterin cofactor binding"/>
    <property type="evidence" value="ECO:0007669"/>
    <property type="project" value="TreeGrafter"/>
</dbReference>
<dbReference type="PANTHER" id="PTHR19372:SF7">
    <property type="entry name" value="SULFITE OXIDASE, MITOCHONDRIAL"/>
    <property type="match status" value="1"/>
</dbReference>
<dbReference type="SUPFAM" id="SSF56524">
    <property type="entry name" value="Oxidoreductase molybdopterin-binding domain"/>
    <property type="match status" value="1"/>
</dbReference>
<proteinExistence type="predicted"/>
<reference evidence="3 4" key="1">
    <citation type="submission" date="2018-04" db="EMBL/GenBank/DDBJ databases">
        <title>Genomic Encyclopedia of Archaeal and Bacterial Type Strains, Phase II (KMG-II): from individual species to whole genera.</title>
        <authorList>
            <person name="Goeker M."/>
        </authorList>
    </citation>
    <scope>NUCLEOTIDE SEQUENCE [LARGE SCALE GENOMIC DNA]</scope>
    <source>
        <strain evidence="3 4">DSM 45787</strain>
    </source>
</reference>